<evidence type="ECO:0008006" key="4">
    <source>
        <dbReference type="Google" id="ProtNLM"/>
    </source>
</evidence>
<sequence>MSFVFREGASGKEKVYTLVSMTIVLLLMGSASVGRYQFYENPGYGGVIVWLLAAIWVLPALLDKHPSNKIIRSNIVIRGIYWVLWYLISYGLTWGAVYYAIPAYYTNTFGEEASFEQVVTRKGVRTGRLGHTCYSIDYGQPYSTCVNQRFFDSVEAGDTIRLNVLESHSGYFVRSVQKLNSKNASGELIGILQF</sequence>
<dbReference type="RefSeq" id="WP_252082269.1">
    <property type="nucleotide sequence ID" value="NZ_CP092418.1"/>
</dbReference>
<feature type="transmembrane region" description="Helical" evidence="1">
    <location>
        <begin position="44"/>
        <end position="62"/>
    </location>
</feature>
<reference evidence="2" key="1">
    <citation type="submission" date="2022-02" db="EMBL/GenBank/DDBJ databases">
        <title>Coral-associated bacteria.</title>
        <authorList>
            <person name="Tang K."/>
            <person name="Wang X."/>
        </authorList>
    </citation>
    <scope>NUCLEOTIDE SEQUENCE</scope>
    <source>
        <strain evidence="2">SCSIO 43006</strain>
    </source>
</reference>
<name>A0ABY4V7A8_9GAMM</name>
<evidence type="ECO:0000313" key="2">
    <source>
        <dbReference type="EMBL" id="USD20149.1"/>
    </source>
</evidence>
<evidence type="ECO:0000313" key="3">
    <source>
        <dbReference type="Proteomes" id="UP001055658"/>
    </source>
</evidence>
<keyword evidence="1" id="KW-0472">Membrane</keyword>
<dbReference type="Proteomes" id="UP001055658">
    <property type="component" value="Chromosome"/>
</dbReference>
<keyword evidence="1" id="KW-0812">Transmembrane</keyword>
<keyword evidence="3" id="KW-1185">Reference proteome</keyword>
<keyword evidence="1" id="KW-1133">Transmembrane helix</keyword>
<feature type="transmembrane region" description="Helical" evidence="1">
    <location>
        <begin position="83"/>
        <end position="101"/>
    </location>
</feature>
<dbReference type="EMBL" id="CP092418">
    <property type="protein sequence ID" value="USD20149.1"/>
    <property type="molecule type" value="Genomic_DNA"/>
</dbReference>
<gene>
    <name evidence="2" type="ORF">MJO52_13790</name>
</gene>
<feature type="transmembrane region" description="Helical" evidence="1">
    <location>
        <begin position="15"/>
        <end position="38"/>
    </location>
</feature>
<proteinExistence type="predicted"/>
<evidence type="ECO:0000256" key="1">
    <source>
        <dbReference type="SAM" id="Phobius"/>
    </source>
</evidence>
<organism evidence="2 3">
    <name type="scientific">Microbulbifer variabilis</name>
    <dbReference type="NCBI Taxonomy" id="266805"/>
    <lineage>
        <taxon>Bacteria</taxon>
        <taxon>Pseudomonadati</taxon>
        <taxon>Pseudomonadota</taxon>
        <taxon>Gammaproteobacteria</taxon>
        <taxon>Cellvibrionales</taxon>
        <taxon>Microbulbiferaceae</taxon>
        <taxon>Microbulbifer</taxon>
    </lineage>
</organism>
<protein>
    <recommendedName>
        <fullName evidence="4">DUF2500 family protein</fullName>
    </recommendedName>
</protein>
<accession>A0ABY4V7A8</accession>